<dbReference type="AlphaFoldDB" id="A0AAF0XJU3"/>
<evidence type="ECO:0000256" key="12">
    <source>
        <dbReference type="PROSITE-ProRule" id="PRU10141"/>
    </source>
</evidence>
<dbReference type="Gene3D" id="3.30.200.20">
    <property type="entry name" value="Phosphorylase Kinase, domain 1"/>
    <property type="match status" value="1"/>
</dbReference>
<evidence type="ECO:0000256" key="15">
    <source>
        <dbReference type="SAM" id="SignalP"/>
    </source>
</evidence>
<evidence type="ECO:0000256" key="8">
    <source>
        <dbReference type="ARBA" id="ARBA00022840"/>
    </source>
</evidence>
<keyword evidence="3" id="KW-0808">Transferase</keyword>
<evidence type="ECO:0000259" key="16">
    <source>
        <dbReference type="PROSITE" id="PS50011"/>
    </source>
</evidence>
<name>A0AAF0XJU3_DAUCS</name>
<dbReference type="PROSITE" id="PS00108">
    <property type="entry name" value="PROTEIN_KINASE_ST"/>
    <property type="match status" value="1"/>
</dbReference>
<dbReference type="InterPro" id="IPR008271">
    <property type="entry name" value="Ser/Thr_kinase_AS"/>
</dbReference>
<evidence type="ECO:0000256" key="3">
    <source>
        <dbReference type="ARBA" id="ARBA00022679"/>
    </source>
</evidence>
<keyword evidence="5 15" id="KW-0732">Signal</keyword>
<keyword evidence="7" id="KW-0418">Kinase</keyword>
<organism evidence="17 18">
    <name type="scientific">Daucus carota subsp. sativus</name>
    <name type="common">Carrot</name>
    <dbReference type="NCBI Taxonomy" id="79200"/>
    <lineage>
        <taxon>Eukaryota</taxon>
        <taxon>Viridiplantae</taxon>
        <taxon>Streptophyta</taxon>
        <taxon>Embryophyta</taxon>
        <taxon>Tracheophyta</taxon>
        <taxon>Spermatophyta</taxon>
        <taxon>Magnoliopsida</taxon>
        <taxon>eudicotyledons</taxon>
        <taxon>Gunneridae</taxon>
        <taxon>Pentapetalae</taxon>
        <taxon>asterids</taxon>
        <taxon>campanulids</taxon>
        <taxon>Apiales</taxon>
        <taxon>Apiaceae</taxon>
        <taxon>Apioideae</taxon>
        <taxon>Scandiceae</taxon>
        <taxon>Daucinae</taxon>
        <taxon>Daucus</taxon>
        <taxon>Daucus sect. Daucus</taxon>
    </lineage>
</organism>
<evidence type="ECO:0000313" key="17">
    <source>
        <dbReference type="EMBL" id="WOH09100.1"/>
    </source>
</evidence>
<dbReference type="Gene3D" id="1.10.510.10">
    <property type="entry name" value="Transferase(Phosphotransferase) domain 1"/>
    <property type="match status" value="1"/>
</dbReference>
<evidence type="ECO:0000256" key="9">
    <source>
        <dbReference type="ARBA" id="ARBA00022989"/>
    </source>
</evidence>
<evidence type="ECO:0000256" key="7">
    <source>
        <dbReference type="ARBA" id="ARBA00022777"/>
    </source>
</evidence>
<keyword evidence="8 12" id="KW-0067">ATP-binding</keyword>
<dbReference type="PANTHER" id="PTHR27009">
    <property type="entry name" value="RUST RESISTANCE KINASE LR10-RELATED"/>
    <property type="match status" value="1"/>
</dbReference>
<feature type="transmembrane region" description="Helical" evidence="14">
    <location>
        <begin position="249"/>
        <end position="269"/>
    </location>
</feature>
<reference evidence="17" key="2">
    <citation type="submission" date="2022-03" db="EMBL/GenBank/DDBJ databases">
        <title>Draft title - Genomic analysis of global carrot germplasm unveils the trajectory of domestication and the origin of high carotenoid orange carrot.</title>
        <authorList>
            <person name="Iorizzo M."/>
            <person name="Ellison S."/>
            <person name="Senalik D."/>
            <person name="Macko-Podgorni A."/>
            <person name="Grzebelus D."/>
            <person name="Bostan H."/>
            <person name="Rolling W."/>
            <person name="Curaba J."/>
            <person name="Simon P."/>
        </authorList>
    </citation>
    <scope>NUCLEOTIDE SEQUENCE</scope>
    <source>
        <tissue evidence="17">Leaf</tissue>
    </source>
</reference>
<accession>A0AAF0XJU3</accession>
<dbReference type="SUPFAM" id="SSF56112">
    <property type="entry name" value="Protein kinase-like (PK-like)"/>
    <property type="match status" value="1"/>
</dbReference>
<evidence type="ECO:0000256" key="14">
    <source>
        <dbReference type="SAM" id="Phobius"/>
    </source>
</evidence>
<keyword evidence="9 14" id="KW-1133">Transmembrane helix</keyword>
<dbReference type="InterPro" id="IPR000719">
    <property type="entry name" value="Prot_kinase_dom"/>
</dbReference>
<evidence type="ECO:0000256" key="5">
    <source>
        <dbReference type="ARBA" id="ARBA00022729"/>
    </source>
</evidence>
<feature type="signal peptide" evidence="15">
    <location>
        <begin position="1"/>
        <end position="24"/>
    </location>
</feature>
<dbReference type="FunFam" id="3.30.200.20:FF:000178">
    <property type="entry name" value="serine/threonine-protein kinase PBS1-like"/>
    <property type="match status" value="1"/>
</dbReference>
<feature type="chain" id="PRO_5042201706" description="Protein kinase domain-containing protein" evidence="15">
    <location>
        <begin position="25"/>
        <end position="620"/>
    </location>
</feature>
<evidence type="ECO:0000256" key="2">
    <source>
        <dbReference type="ARBA" id="ARBA00022527"/>
    </source>
</evidence>
<evidence type="ECO:0000313" key="18">
    <source>
        <dbReference type="Proteomes" id="UP000077755"/>
    </source>
</evidence>
<dbReference type="GO" id="GO:0004674">
    <property type="term" value="F:protein serine/threonine kinase activity"/>
    <property type="evidence" value="ECO:0007669"/>
    <property type="project" value="UniProtKB-KW"/>
</dbReference>
<feature type="region of interest" description="Disordered" evidence="13">
    <location>
        <begin position="585"/>
        <end position="606"/>
    </location>
</feature>
<evidence type="ECO:0000256" key="13">
    <source>
        <dbReference type="SAM" id="MobiDB-lite"/>
    </source>
</evidence>
<dbReference type="InterPro" id="IPR045874">
    <property type="entry name" value="LRK10/LRL21-25-like"/>
</dbReference>
<evidence type="ECO:0000256" key="4">
    <source>
        <dbReference type="ARBA" id="ARBA00022692"/>
    </source>
</evidence>
<dbReference type="GO" id="GO:0016020">
    <property type="term" value="C:membrane"/>
    <property type="evidence" value="ECO:0007669"/>
    <property type="project" value="UniProtKB-SubCell"/>
</dbReference>
<reference evidence="17" key="1">
    <citation type="journal article" date="2016" name="Nat. Genet.">
        <title>A high-quality carrot genome assembly provides new insights into carotenoid accumulation and asterid genome evolution.</title>
        <authorList>
            <person name="Iorizzo M."/>
            <person name="Ellison S."/>
            <person name="Senalik D."/>
            <person name="Zeng P."/>
            <person name="Satapoomin P."/>
            <person name="Huang J."/>
            <person name="Bowman M."/>
            <person name="Iovene M."/>
            <person name="Sanseverino W."/>
            <person name="Cavagnaro P."/>
            <person name="Yildiz M."/>
            <person name="Macko-Podgorni A."/>
            <person name="Moranska E."/>
            <person name="Grzebelus E."/>
            <person name="Grzebelus D."/>
            <person name="Ashrafi H."/>
            <person name="Zheng Z."/>
            <person name="Cheng S."/>
            <person name="Spooner D."/>
            <person name="Van Deynze A."/>
            <person name="Simon P."/>
        </authorList>
    </citation>
    <scope>NUCLEOTIDE SEQUENCE</scope>
    <source>
        <tissue evidence="17">Leaf</tissue>
    </source>
</reference>
<comment type="subcellular location">
    <subcellularLocation>
        <location evidence="1">Membrane</location>
        <topology evidence="1">Single-pass type I membrane protein</topology>
    </subcellularLocation>
</comment>
<dbReference type="FunFam" id="1.10.510.10:FF:000590">
    <property type="entry name" value="PR5-like receptor kinase"/>
    <property type="match status" value="1"/>
</dbReference>
<keyword evidence="4 14" id="KW-0812">Transmembrane</keyword>
<keyword evidence="2" id="KW-0723">Serine/threonine-protein kinase</keyword>
<dbReference type="SMART" id="SM00220">
    <property type="entry name" value="S_TKc"/>
    <property type="match status" value="1"/>
</dbReference>
<protein>
    <recommendedName>
        <fullName evidence="16">Protein kinase domain-containing protein</fullName>
    </recommendedName>
</protein>
<dbReference type="Pfam" id="PF00069">
    <property type="entry name" value="Pkinase"/>
    <property type="match status" value="1"/>
</dbReference>
<gene>
    <name evidence="17" type="ORF">DCAR_0728555</name>
</gene>
<dbReference type="Proteomes" id="UP000077755">
    <property type="component" value="Chromosome 7"/>
</dbReference>
<keyword evidence="18" id="KW-1185">Reference proteome</keyword>
<dbReference type="PROSITE" id="PS50011">
    <property type="entry name" value="PROTEIN_KINASE_DOM"/>
    <property type="match status" value="1"/>
</dbReference>
<evidence type="ECO:0000256" key="11">
    <source>
        <dbReference type="ARBA" id="ARBA00023180"/>
    </source>
</evidence>
<keyword evidence="10 14" id="KW-0472">Membrane</keyword>
<evidence type="ECO:0000256" key="1">
    <source>
        <dbReference type="ARBA" id="ARBA00004479"/>
    </source>
</evidence>
<evidence type="ECO:0000256" key="10">
    <source>
        <dbReference type="ARBA" id="ARBA00023136"/>
    </source>
</evidence>
<dbReference type="PROSITE" id="PS50152">
    <property type="entry name" value="25A_SYNTH_3"/>
    <property type="match status" value="1"/>
</dbReference>
<dbReference type="InterPro" id="IPR017441">
    <property type="entry name" value="Protein_kinase_ATP_BS"/>
</dbReference>
<dbReference type="InterPro" id="IPR011009">
    <property type="entry name" value="Kinase-like_dom_sf"/>
</dbReference>
<dbReference type="EMBL" id="CP093349">
    <property type="protein sequence ID" value="WOH09100.1"/>
    <property type="molecule type" value="Genomic_DNA"/>
</dbReference>
<proteinExistence type="predicted"/>
<feature type="binding site" evidence="12">
    <location>
        <position position="332"/>
    </location>
    <ligand>
        <name>ATP</name>
        <dbReference type="ChEBI" id="CHEBI:30616"/>
    </ligand>
</feature>
<keyword evidence="11" id="KW-0325">Glycoprotein</keyword>
<dbReference type="PROSITE" id="PS00107">
    <property type="entry name" value="PROTEIN_KINASE_ATP"/>
    <property type="match status" value="1"/>
</dbReference>
<evidence type="ECO:0000256" key="6">
    <source>
        <dbReference type="ARBA" id="ARBA00022741"/>
    </source>
</evidence>
<dbReference type="GO" id="GO:0005524">
    <property type="term" value="F:ATP binding"/>
    <property type="evidence" value="ECO:0007669"/>
    <property type="project" value="UniProtKB-UniRule"/>
</dbReference>
<feature type="domain" description="Protein kinase" evidence="16">
    <location>
        <begin position="304"/>
        <end position="593"/>
    </location>
</feature>
<keyword evidence="6 12" id="KW-0547">Nucleotide-binding</keyword>
<sequence>MAIVHVLEFLVFVSCFMSRSGVAALENNECSVTKCHRGSEIRFPFHMNYWEKDKQLQSDHCGSPAAFELSCNVSAYKTYDLYSYYPVMKFEYQVNTSLPGLYLTLSVTAYVDSIDYKSQKLRFTSKSIELKQHYDYSLSDSPYKPFTSREQGDYTLYKCPVTRESEGLANLVSLDGLQVFAISSYFRTTEALLTSCTKLYNISRVPFYEGELSWSEPGCGDCEAKGQYCKFRPNSTTLTQCFPAPKGKAGGIFGLLLLLVAFCYALHLYKQKKNYQQRIELFLEDYKALKPTRYSYADIKRISNHFRVKLGEGGYGSVFKGQLSNDVVVAVKVLNGRVDAKGNGGDFINEVSTMGLIHHVNVVRLVGYCADGCRRALVYEFLPNNSLDKFVYSRQNQNDRFLGWEKTEEIALGIARGIEYLHQGCTQRILHFDIKPHNILLDQNFNPKISDFGLAKLCTKDQSLVSMTMARGTIGYIAPEVFSRNFGKVSSKSDVYSFGMLLLEMVGAKNHISEGTKKTSEVYFPEWIFRQLEQKKEVRSQIREGVGSKIERKLTIVGLWCVNWHPADRPSMKHVIQMLQGDDCPTMPPNPFSSTSSKDVNAAAPSRVFTKELEDISESE</sequence>